<dbReference type="GO" id="GO:0005524">
    <property type="term" value="F:ATP binding"/>
    <property type="evidence" value="ECO:0007669"/>
    <property type="project" value="InterPro"/>
</dbReference>
<evidence type="ECO:0000313" key="5">
    <source>
        <dbReference type="Proteomes" id="UP000822476"/>
    </source>
</evidence>
<organism evidence="4 5">
    <name type="scientific">Paragonimus skrjabini miyazakii</name>
    <dbReference type="NCBI Taxonomy" id="59628"/>
    <lineage>
        <taxon>Eukaryota</taxon>
        <taxon>Metazoa</taxon>
        <taxon>Spiralia</taxon>
        <taxon>Lophotrochozoa</taxon>
        <taxon>Platyhelminthes</taxon>
        <taxon>Trematoda</taxon>
        <taxon>Digenea</taxon>
        <taxon>Plagiorchiida</taxon>
        <taxon>Troglotremata</taxon>
        <taxon>Troglotrematidae</taxon>
        <taxon>Paragonimus</taxon>
    </lineage>
</organism>
<evidence type="ECO:0000256" key="2">
    <source>
        <dbReference type="ARBA" id="ARBA00022741"/>
    </source>
</evidence>
<keyword evidence="3" id="KW-0418">Kinase</keyword>
<dbReference type="InterPro" id="IPR027417">
    <property type="entry name" value="P-loop_NTPase"/>
</dbReference>
<gene>
    <name evidence="4" type="ORF">EG68_06088</name>
</gene>
<dbReference type="PANTHER" id="PTHR23359">
    <property type="entry name" value="NUCLEOTIDE KINASE"/>
    <property type="match status" value="1"/>
</dbReference>
<protein>
    <submittedName>
        <fullName evidence="4">Uncharacterized protein</fullName>
    </submittedName>
</protein>
<dbReference type="OrthoDB" id="439792at2759"/>
<comment type="caution">
    <text evidence="4">The sequence shown here is derived from an EMBL/GenBank/DDBJ whole genome shotgun (WGS) entry which is preliminary data.</text>
</comment>
<name>A0A8S9YMR1_9TREM</name>
<dbReference type="Proteomes" id="UP000822476">
    <property type="component" value="Unassembled WGS sequence"/>
</dbReference>
<feature type="non-terminal residue" evidence="4">
    <location>
        <position position="1"/>
    </location>
</feature>
<dbReference type="InterPro" id="IPR000850">
    <property type="entry name" value="Adenylat/UMP-CMP_kin"/>
</dbReference>
<keyword evidence="5" id="KW-1185">Reference proteome</keyword>
<dbReference type="SUPFAM" id="SSF52540">
    <property type="entry name" value="P-loop containing nucleoside triphosphate hydrolases"/>
    <property type="match status" value="1"/>
</dbReference>
<keyword evidence="1" id="KW-0808">Transferase</keyword>
<keyword evidence="2" id="KW-0547">Nucleotide-binding</keyword>
<sequence length="1134" mass="128778">PVNDVIKKRLENRSLQFCKRNLSNSNLFKVEQECSDCVPTINPVTQVETDQTCNDCKKLRNPLWVGEQIVNESVFRKNHIEFTVRRTAEYRKKIVTEFDISKQQLTEVVCLLLAFHGVQPKVHWLHAPSNQDKVHLPSGLSSTVKPNEACESPFYADELIEENPVAPSPSLVSQWLKTSKELKSQTPFPDITDIYYVDDTRFRGVRKTKKFYFRHKYKRQFSVAADHKLQYPQLTGKTNIPARPTSLPIEFTSKVTIQSTLTRANHAEQMHKQTCSRVPLLCLKCRENESYEYTPGQTPQATKNSCTSRILFISNDGALITQSSRPFYSHKCRKHVRKLHYATAEVQPSADHSIVLQLLRKKPTEKSTVRLICTCNKLFGVVKTDLVTSASTYMQLIPKRQWYSSAATGRSDSCVFSDVFGRSSSTMENGKYGGIYLLMDSCFTQISAYGSGVAVDHPLMFSKRDLRNRLDESTKYECPLSRGVCSLFTLKHSDTPRDGCKKYNCYTADEYDRFTSAPSSTIYIGKSSGGLDVVQPLDGDKVQRMKLWHLPLNTLLPSLLPVREFDSLQLPRRGFTCVLVSTEILQIRESLRPLASKNDAQQLHLASCVSGCRISMQLLSQVRDGGIASMSFIEDVRLPFVYVTSEPRRSSKNPQSYVAKLVGLRHNVSGRALDVVQPLWYCNESIYNLIQQKQYVGPGGVVLPTACLHFSLLSTNTPHSILISTRINFGPTESCNTSSYLRSAEPDLVYANNRKRSTENLPKSQRDNIIEMFSCSETFVHSSVIDSPANSSVNLVFRSTFATSALRANSSHLNAELENIGLDHEPTLLSAVKRRQSASYSQSSTTKFSTRFSGKRSNPPSTACLSPIRLYGEYILPNQVLLNQRQWFRPPRCIIVGQICSGKTTLAKWLCDKWGCPLISPTSIVQKHLASDTSLGLQMRSLMLDGHDLNDRIVFQAVRESLCSFECITRGYVLDDFPTFSEDLLSIQGQLEFIMMLKARPEYIIDLQMSIDEIMERHQLVRSKSVRIKMGQMLENYGNESVSNKKTYMEDQIVDLNLNVTRNPFLFTRLEDISEKTTERLKFYNSVYFPEIRHFTRTYGARKVIKLSGSKSPMENYTIIRKKVLRDGYHLPDE</sequence>
<dbReference type="EMBL" id="JTDE01003326">
    <property type="protein sequence ID" value="KAF7256179.1"/>
    <property type="molecule type" value="Genomic_DNA"/>
</dbReference>
<accession>A0A8S9YMR1</accession>
<evidence type="ECO:0000313" key="4">
    <source>
        <dbReference type="EMBL" id="KAF7256179.1"/>
    </source>
</evidence>
<dbReference type="GO" id="GO:0019205">
    <property type="term" value="F:nucleobase-containing compound kinase activity"/>
    <property type="evidence" value="ECO:0007669"/>
    <property type="project" value="InterPro"/>
</dbReference>
<reference evidence="4" key="1">
    <citation type="submission" date="2019-07" db="EMBL/GenBank/DDBJ databases">
        <title>Annotation for the trematode Paragonimus miyazaki's.</title>
        <authorList>
            <person name="Choi Y.-J."/>
        </authorList>
    </citation>
    <scope>NUCLEOTIDE SEQUENCE</scope>
    <source>
        <strain evidence="4">Japan</strain>
    </source>
</reference>
<dbReference type="Gene3D" id="3.40.50.300">
    <property type="entry name" value="P-loop containing nucleotide triphosphate hydrolases"/>
    <property type="match status" value="1"/>
</dbReference>
<dbReference type="GO" id="GO:0006139">
    <property type="term" value="P:nucleobase-containing compound metabolic process"/>
    <property type="evidence" value="ECO:0007669"/>
    <property type="project" value="InterPro"/>
</dbReference>
<dbReference type="Pfam" id="PF00406">
    <property type="entry name" value="ADK"/>
    <property type="match status" value="1"/>
</dbReference>
<dbReference type="AlphaFoldDB" id="A0A8S9YMR1"/>
<evidence type="ECO:0000256" key="1">
    <source>
        <dbReference type="ARBA" id="ARBA00022679"/>
    </source>
</evidence>
<evidence type="ECO:0000256" key="3">
    <source>
        <dbReference type="ARBA" id="ARBA00022777"/>
    </source>
</evidence>
<proteinExistence type="predicted"/>